<keyword evidence="2" id="KW-1003">Cell membrane</keyword>
<feature type="transmembrane region" description="Helical" evidence="10">
    <location>
        <begin position="33"/>
        <end position="58"/>
    </location>
</feature>
<dbReference type="CDD" id="cd00637">
    <property type="entry name" value="7tm_classA_rhodopsin-like"/>
    <property type="match status" value="1"/>
</dbReference>
<dbReference type="Gene3D" id="1.20.1070.10">
    <property type="entry name" value="Rhodopsin 7-helix transmembrane proteins"/>
    <property type="match status" value="1"/>
</dbReference>
<feature type="transmembrane region" description="Helical" evidence="10">
    <location>
        <begin position="218"/>
        <end position="239"/>
    </location>
</feature>
<dbReference type="WBParaSite" id="PSAMB.scaffold142size73247.g2478.t1">
    <property type="protein sequence ID" value="PSAMB.scaffold142size73247.g2478.t1"/>
    <property type="gene ID" value="PSAMB.scaffold142size73247.g2478"/>
</dbReference>
<accession>A0A914V3H9</accession>
<dbReference type="PROSITE" id="PS50262">
    <property type="entry name" value="G_PROTEIN_RECEP_F1_2"/>
    <property type="match status" value="1"/>
</dbReference>
<evidence type="ECO:0000256" key="6">
    <source>
        <dbReference type="ARBA" id="ARBA00023136"/>
    </source>
</evidence>
<evidence type="ECO:0000313" key="12">
    <source>
        <dbReference type="Proteomes" id="UP000887566"/>
    </source>
</evidence>
<dbReference type="GO" id="GO:0004930">
    <property type="term" value="F:G protein-coupled receptor activity"/>
    <property type="evidence" value="ECO:0007669"/>
    <property type="project" value="UniProtKB-KW"/>
</dbReference>
<dbReference type="InterPro" id="IPR000276">
    <property type="entry name" value="GPCR_Rhodpsn"/>
</dbReference>
<keyword evidence="6 10" id="KW-0472">Membrane</keyword>
<feature type="domain" description="G-protein coupled receptors family 1 profile" evidence="11">
    <location>
        <begin position="13"/>
        <end position="270"/>
    </location>
</feature>
<dbReference type="InterPro" id="IPR017452">
    <property type="entry name" value="GPCR_Rhodpsn_7TM"/>
</dbReference>
<dbReference type="AlphaFoldDB" id="A0A914V3H9"/>
<evidence type="ECO:0000256" key="8">
    <source>
        <dbReference type="ARBA" id="ARBA00023180"/>
    </source>
</evidence>
<evidence type="ECO:0000256" key="1">
    <source>
        <dbReference type="ARBA" id="ARBA00004651"/>
    </source>
</evidence>
<keyword evidence="7" id="KW-0675">Receptor</keyword>
<evidence type="ECO:0000256" key="3">
    <source>
        <dbReference type="ARBA" id="ARBA00022692"/>
    </source>
</evidence>
<evidence type="ECO:0000256" key="7">
    <source>
        <dbReference type="ARBA" id="ARBA00023170"/>
    </source>
</evidence>
<comment type="subcellular location">
    <subcellularLocation>
        <location evidence="1">Cell membrane</location>
        <topology evidence="1">Multi-pass membrane protein</topology>
    </subcellularLocation>
</comment>
<protein>
    <submittedName>
        <fullName evidence="13">G-protein coupled receptors family 1 profile domain-containing protein</fullName>
    </submittedName>
</protein>
<dbReference type="GO" id="GO:0005886">
    <property type="term" value="C:plasma membrane"/>
    <property type="evidence" value="ECO:0007669"/>
    <property type="project" value="UniProtKB-SubCell"/>
</dbReference>
<proteinExistence type="predicted"/>
<dbReference type="SMART" id="SM01381">
    <property type="entry name" value="7TM_GPCR_Srsx"/>
    <property type="match status" value="1"/>
</dbReference>
<evidence type="ECO:0000256" key="4">
    <source>
        <dbReference type="ARBA" id="ARBA00022989"/>
    </source>
</evidence>
<keyword evidence="9" id="KW-0807">Transducer</keyword>
<feature type="transmembrane region" description="Helical" evidence="10">
    <location>
        <begin position="245"/>
        <end position="272"/>
    </location>
</feature>
<keyword evidence="3 10" id="KW-0812">Transmembrane</keyword>
<dbReference type="PANTHER" id="PTHR24246">
    <property type="entry name" value="OLFACTORY RECEPTOR AND ADENOSINE RECEPTOR"/>
    <property type="match status" value="1"/>
</dbReference>
<evidence type="ECO:0000256" key="2">
    <source>
        <dbReference type="ARBA" id="ARBA00022475"/>
    </source>
</evidence>
<evidence type="ECO:0000256" key="9">
    <source>
        <dbReference type="ARBA" id="ARBA00023224"/>
    </source>
</evidence>
<name>A0A914V3H9_9BILA</name>
<evidence type="ECO:0000256" key="10">
    <source>
        <dbReference type="SAM" id="Phobius"/>
    </source>
</evidence>
<evidence type="ECO:0000313" key="13">
    <source>
        <dbReference type="WBParaSite" id="PSAMB.scaffold142size73247.g2478.t1"/>
    </source>
</evidence>
<keyword evidence="5" id="KW-0297">G-protein coupled receptor</keyword>
<evidence type="ECO:0000256" key="5">
    <source>
        <dbReference type="ARBA" id="ARBA00023040"/>
    </source>
</evidence>
<reference evidence="13" key="1">
    <citation type="submission" date="2022-11" db="UniProtKB">
        <authorList>
            <consortium name="WormBaseParasite"/>
        </authorList>
    </citation>
    <scope>IDENTIFICATION</scope>
</reference>
<evidence type="ECO:0000259" key="11">
    <source>
        <dbReference type="PROSITE" id="PS50262"/>
    </source>
</evidence>
<feature type="transmembrane region" description="Helical" evidence="10">
    <location>
        <begin position="119"/>
        <end position="145"/>
    </location>
</feature>
<dbReference type="PRINTS" id="PR00237">
    <property type="entry name" value="GPCRRHODOPSN"/>
</dbReference>
<keyword evidence="4 10" id="KW-1133">Transmembrane helix</keyword>
<dbReference type="Proteomes" id="UP000887566">
    <property type="component" value="Unplaced"/>
</dbReference>
<feature type="transmembrane region" description="Helical" evidence="10">
    <location>
        <begin position="165"/>
        <end position="190"/>
    </location>
</feature>
<dbReference type="PANTHER" id="PTHR24246:SF27">
    <property type="entry name" value="ADENOSINE RECEPTOR, ISOFORM A"/>
    <property type="match status" value="1"/>
</dbReference>
<keyword evidence="12" id="KW-1185">Reference proteome</keyword>
<keyword evidence="8" id="KW-0325">Glycoprotein</keyword>
<dbReference type="SUPFAM" id="SSF81321">
    <property type="entry name" value="Family A G protein-coupled receptor-like"/>
    <property type="match status" value="1"/>
</dbReference>
<dbReference type="Pfam" id="PF00001">
    <property type="entry name" value="7tm_1"/>
    <property type="match status" value="1"/>
</dbReference>
<organism evidence="12 13">
    <name type="scientific">Plectus sambesii</name>
    <dbReference type="NCBI Taxonomy" id="2011161"/>
    <lineage>
        <taxon>Eukaryota</taxon>
        <taxon>Metazoa</taxon>
        <taxon>Ecdysozoa</taxon>
        <taxon>Nematoda</taxon>
        <taxon>Chromadorea</taxon>
        <taxon>Plectida</taxon>
        <taxon>Plectina</taxon>
        <taxon>Plectoidea</taxon>
        <taxon>Plectidae</taxon>
        <taxon>Plectus</taxon>
    </lineage>
</organism>
<sequence length="319" mass="35454">MIFVLQGSVMCLGNGLIAATIASNKYLRRQKEILLMAGLAMADFVYGTATLLAGSLRIDMTLRGVISEFVTPWDCMKWPPTALFTVGQQTVGLMMVIISVDRYIAVSRFSLYRTMGVAYAYKVLSLVFVYAATIVTALFAVSYFLTTRTANKTRLCVGPWAAPAWFGTIDSGLSSFYGYLSVAIYGAVYYKYRKHFQNSGIGQLDVTRARQLATQRRVTVTVGIVAFFTFVFFCTPTALVSLANYFGVTISSTVIYTLTRTNSIVHIFIYLIRQKDVRQAMISLITCSRANEMHNHTQNVFPSMRRQIVSTQISTNGGV</sequence>